<dbReference type="RefSeq" id="WP_248706604.1">
    <property type="nucleotide sequence ID" value="NZ_CAKOEU010000006.1"/>
</dbReference>
<keyword evidence="3" id="KW-1185">Reference proteome</keyword>
<name>A0ABM9D2Y0_9LACO</name>
<organism evidence="2 3">
    <name type="scientific">Convivina praedatoris</name>
    <dbReference type="NCBI Taxonomy" id="2880963"/>
    <lineage>
        <taxon>Bacteria</taxon>
        <taxon>Bacillati</taxon>
        <taxon>Bacillota</taxon>
        <taxon>Bacilli</taxon>
        <taxon>Lactobacillales</taxon>
        <taxon>Lactobacillaceae</taxon>
        <taxon>Convivina</taxon>
    </lineage>
</organism>
<sequence length="221" mass="25197">MKNNRIKELRLGQGLSLVQLSKAIGVSQPNLSRYETGYIKHGKKEVWERLAKFFNVSVPYIQGADKEVSERLDKAMESVLKTMAPAQEVANHIEMVTKPIIESMKPAQAAMQNIQNMISFSTSNPFKESVQQELPIIAQKIQADTLEWNQYAFLAATLQLTLSNNEDIMYDLVFLSSMINIVNKNHSFDDQNDKQELIDIFTNLLDKLDKQNDDNKDDSNK</sequence>
<reference evidence="2" key="1">
    <citation type="submission" date="2022-03" db="EMBL/GenBank/DDBJ databases">
        <authorList>
            <person name="Hettiarachchi G."/>
        </authorList>
    </citation>
    <scope>NUCLEOTIDE SEQUENCE</scope>
    <source>
        <strain evidence="2">LMG 32447</strain>
    </source>
</reference>
<dbReference type="PROSITE" id="PS50943">
    <property type="entry name" value="HTH_CROC1"/>
    <property type="match status" value="1"/>
</dbReference>
<evidence type="ECO:0000313" key="2">
    <source>
        <dbReference type="EMBL" id="CAH1856172.1"/>
    </source>
</evidence>
<dbReference type="InterPro" id="IPR010982">
    <property type="entry name" value="Lambda_DNA-bd_dom_sf"/>
</dbReference>
<protein>
    <recommendedName>
        <fullName evidence="1">HTH cro/C1-type domain-containing protein</fullName>
    </recommendedName>
</protein>
<gene>
    <name evidence="2" type="ORF">LMG032447_01248</name>
</gene>
<dbReference type="InterPro" id="IPR001387">
    <property type="entry name" value="Cro/C1-type_HTH"/>
</dbReference>
<dbReference type="SUPFAM" id="SSF47413">
    <property type="entry name" value="lambda repressor-like DNA-binding domains"/>
    <property type="match status" value="1"/>
</dbReference>
<proteinExistence type="predicted"/>
<dbReference type="Gene3D" id="1.10.260.40">
    <property type="entry name" value="lambda repressor-like DNA-binding domains"/>
    <property type="match status" value="1"/>
</dbReference>
<dbReference type="Proteomes" id="UP000838102">
    <property type="component" value="Unassembled WGS sequence"/>
</dbReference>
<evidence type="ECO:0000259" key="1">
    <source>
        <dbReference type="PROSITE" id="PS50943"/>
    </source>
</evidence>
<dbReference type="EMBL" id="CAKOEU010000006">
    <property type="protein sequence ID" value="CAH1856172.1"/>
    <property type="molecule type" value="Genomic_DNA"/>
</dbReference>
<dbReference type="CDD" id="cd00093">
    <property type="entry name" value="HTH_XRE"/>
    <property type="match status" value="1"/>
</dbReference>
<feature type="domain" description="HTH cro/C1-type" evidence="1">
    <location>
        <begin position="6"/>
        <end position="61"/>
    </location>
</feature>
<comment type="caution">
    <text evidence="2">The sequence shown here is derived from an EMBL/GenBank/DDBJ whole genome shotgun (WGS) entry which is preliminary data.</text>
</comment>
<evidence type="ECO:0000313" key="3">
    <source>
        <dbReference type="Proteomes" id="UP000838102"/>
    </source>
</evidence>
<dbReference type="SMART" id="SM00530">
    <property type="entry name" value="HTH_XRE"/>
    <property type="match status" value="1"/>
</dbReference>
<accession>A0ABM9D2Y0</accession>
<dbReference type="Pfam" id="PF01381">
    <property type="entry name" value="HTH_3"/>
    <property type="match status" value="1"/>
</dbReference>